<evidence type="ECO:0000256" key="8">
    <source>
        <dbReference type="ARBA" id="ARBA00022989"/>
    </source>
</evidence>
<sequence>MFDVIFLLLAAVVVVPVLQRFGIPSVLGYLAAGIVLGPYTPGPVVDLETTRPLAEFGVVFLLFAIGLELPLSRLRTMRRYIFGLGLLQVAVTALVLAGLGHLVGLAIPLALVVGTTLALSSTATVLALLVERNEALSQHGRISVSVLIFQDLAVIPILTLLPLMAASGHDILPALGLAAGKAVLAVLAIFVVGHLFLRPIYAFIAASRSPEVFTAATLLLVLAVAWATSEAGMSMALGAFLAGLMLADSPYRHQVESDIEPFRGLLLGLFFMTVGMSINLPLVASRGGDVLGLTLAVLAVKTLVILGLCRILKIAWPQGLQVGFLLAQTGEFAFVVFERAIGLRLLDARTGQILLAVTALSMVLTPVLAVMGRTLSRRFARHESEDLAPSGVGHLTNHVIIAGYGRMGRAIARLLKRHDIAFIALDQDADRVIQARRQGLPVYFGDASKPGVLRSVGIGGARAVVVTVGALRQSERTIAAVRHAVPGMPVIVRAKDRIHEDHLNKIGATAVIPETVEASLQMARQVLRSAGIGDEDVESSLDAYRSTRYGGGKPD</sequence>
<evidence type="ECO:0000256" key="9">
    <source>
        <dbReference type="ARBA" id="ARBA00023065"/>
    </source>
</evidence>
<keyword evidence="6 11" id="KW-0812">Transmembrane</keyword>
<dbReference type="GO" id="GO:0005886">
    <property type="term" value="C:plasma membrane"/>
    <property type="evidence" value="ECO:0007669"/>
    <property type="project" value="TreeGrafter"/>
</dbReference>
<keyword evidence="10 11" id="KW-0472">Membrane</keyword>
<keyword evidence="9" id="KW-0406">Ion transport</keyword>
<keyword evidence="4" id="KW-0050">Antiport</keyword>
<evidence type="ECO:0000256" key="4">
    <source>
        <dbReference type="ARBA" id="ARBA00022449"/>
    </source>
</evidence>
<evidence type="ECO:0000313" key="13">
    <source>
        <dbReference type="EMBL" id="RAU23068.1"/>
    </source>
</evidence>
<feature type="transmembrane region" description="Helical" evidence="11">
    <location>
        <begin position="263"/>
        <end position="284"/>
    </location>
</feature>
<gene>
    <name evidence="13" type="ORF">CU669_06185</name>
</gene>
<feature type="transmembrane region" description="Helical" evidence="11">
    <location>
        <begin position="105"/>
        <end position="130"/>
    </location>
</feature>
<dbReference type="InterPro" id="IPR004771">
    <property type="entry name" value="K/H_exchanger"/>
</dbReference>
<feature type="transmembrane region" description="Helical" evidence="11">
    <location>
        <begin position="290"/>
        <end position="312"/>
    </location>
</feature>
<dbReference type="PROSITE" id="PS51201">
    <property type="entry name" value="RCK_N"/>
    <property type="match status" value="1"/>
</dbReference>
<dbReference type="Proteomes" id="UP000251075">
    <property type="component" value="Unassembled WGS sequence"/>
</dbReference>
<keyword evidence="7" id="KW-0630">Potassium</keyword>
<protein>
    <submittedName>
        <fullName evidence="13">Potassium transporter KefB</fullName>
    </submittedName>
</protein>
<dbReference type="FunFam" id="3.40.50.720:FF:000036">
    <property type="entry name" value="Glutathione-regulated potassium-efflux system protein KefB"/>
    <property type="match status" value="1"/>
</dbReference>
<dbReference type="GO" id="GO:0015297">
    <property type="term" value="F:antiporter activity"/>
    <property type="evidence" value="ECO:0007669"/>
    <property type="project" value="UniProtKB-KW"/>
</dbReference>
<dbReference type="Gene3D" id="1.20.1530.20">
    <property type="match status" value="1"/>
</dbReference>
<dbReference type="GO" id="GO:0006813">
    <property type="term" value="P:potassium ion transport"/>
    <property type="evidence" value="ECO:0007669"/>
    <property type="project" value="UniProtKB-KW"/>
</dbReference>
<dbReference type="EMBL" id="PGTO01000003">
    <property type="protein sequence ID" value="RAU23068.1"/>
    <property type="molecule type" value="Genomic_DNA"/>
</dbReference>
<dbReference type="InterPro" id="IPR003148">
    <property type="entry name" value="RCK_N"/>
</dbReference>
<evidence type="ECO:0000256" key="10">
    <source>
        <dbReference type="ARBA" id="ARBA00023136"/>
    </source>
</evidence>
<dbReference type="AlphaFoldDB" id="A0A364P144"/>
<keyword evidence="5" id="KW-0633">Potassium transport</keyword>
<evidence type="ECO:0000259" key="12">
    <source>
        <dbReference type="PROSITE" id="PS51201"/>
    </source>
</evidence>
<dbReference type="InterPro" id="IPR036291">
    <property type="entry name" value="NAD(P)-bd_dom_sf"/>
</dbReference>
<dbReference type="NCBIfam" id="TIGR00932">
    <property type="entry name" value="2a37"/>
    <property type="match status" value="1"/>
</dbReference>
<evidence type="ECO:0000313" key="14">
    <source>
        <dbReference type="Proteomes" id="UP000251075"/>
    </source>
</evidence>
<feature type="transmembrane region" description="Helical" evidence="11">
    <location>
        <begin position="171"/>
        <end position="197"/>
    </location>
</feature>
<evidence type="ECO:0000256" key="7">
    <source>
        <dbReference type="ARBA" id="ARBA00022958"/>
    </source>
</evidence>
<evidence type="ECO:0000256" key="2">
    <source>
        <dbReference type="ARBA" id="ARBA00005551"/>
    </source>
</evidence>
<name>A0A364P144_9PROT</name>
<organism evidence="13 14">
    <name type="scientific">Paramagnetospirillum kuznetsovii</name>
    <dbReference type="NCBI Taxonomy" id="2053833"/>
    <lineage>
        <taxon>Bacteria</taxon>
        <taxon>Pseudomonadati</taxon>
        <taxon>Pseudomonadota</taxon>
        <taxon>Alphaproteobacteria</taxon>
        <taxon>Rhodospirillales</taxon>
        <taxon>Magnetospirillaceae</taxon>
        <taxon>Paramagnetospirillum</taxon>
    </lineage>
</organism>
<dbReference type="GO" id="GO:0012505">
    <property type="term" value="C:endomembrane system"/>
    <property type="evidence" value="ECO:0007669"/>
    <property type="project" value="UniProtKB-SubCell"/>
</dbReference>
<dbReference type="GO" id="GO:0008324">
    <property type="term" value="F:monoatomic cation transmembrane transporter activity"/>
    <property type="evidence" value="ECO:0007669"/>
    <property type="project" value="InterPro"/>
</dbReference>
<evidence type="ECO:0000256" key="1">
    <source>
        <dbReference type="ARBA" id="ARBA00004127"/>
    </source>
</evidence>
<dbReference type="PANTHER" id="PTHR46157">
    <property type="entry name" value="K(+) EFFLUX ANTIPORTER 3, CHLOROPLASTIC"/>
    <property type="match status" value="1"/>
</dbReference>
<keyword evidence="14" id="KW-1185">Reference proteome</keyword>
<feature type="transmembrane region" description="Helical" evidence="11">
    <location>
        <begin position="53"/>
        <end position="71"/>
    </location>
</feature>
<proteinExistence type="inferred from homology"/>
<dbReference type="InterPro" id="IPR038770">
    <property type="entry name" value="Na+/solute_symporter_sf"/>
</dbReference>
<dbReference type="PANTHER" id="PTHR46157:SF4">
    <property type="entry name" value="K(+) EFFLUX ANTIPORTER 3, CHLOROPLASTIC"/>
    <property type="match status" value="1"/>
</dbReference>
<dbReference type="Pfam" id="PF00999">
    <property type="entry name" value="Na_H_Exchanger"/>
    <property type="match status" value="1"/>
</dbReference>
<evidence type="ECO:0000256" key="5">
    <source>
        <dbReference type="ARBA" id="ARBA00022538"/>
    </source>
</evidence>
<accession>A0A364P144</accession>
<comment type="similarity">
    <text evidence="2">Belongs to the monovalent cation:proton antiporter 2 (CPA2) transporter (TC 2.A.37) family.</text>
</comment>
<feature type="transmembrane region" description="Helical" evidence="11">
    <location>
        <begin position="353"/>
        <end position="371"/>
    </location>
</feature>
<feature type="domain" description="RCK N-terminal" evidence="12">
    <location>
        <begin position="396"/>
        <end position="513"/>
    </location>
</feature>
<dbReference type="GO" id="GO:1902600">
    <property type="term" value="P:proton transmembrane transport"/>
    <property type="evidence" value="ECO:0007669"/>
    <property type="project" value="InterPro"/>
</dbReference>
<dbReference type="SUPFAM" id="SSF51735">
    <property type="entry name" value="NAD(P)-binding Rossmann-fold domains"/>
    <property type="match status" value="1"/>
</dbReference>
<evidence type="ECO:0000256" key="11">
    <source>
        <dbReference type="SAM" id="Phobius"/>
    </source>
</evidence>
<dbReference type="Gene3D" id="3.40.50.720">
    <property type="entry name" value="NAD(P)-binding Rossmann-like Domain"/>
    <property type="match status" value="1"/>
</dbReference>
<comment type="caution">
    <text evidence="13">The sequence shown here is derived from an EMBL/GenBank/DDBJ whole genome shotgun (WGS) entry which is preliminary data.</text>
</comment>
<dbReference type="InterPro" id="IPR006153">
    <property type="entry name" value="Cation/H_exchanger_TM"/>
</dbReference>
<feature type="transmembrane region" description="Helical" evidence="11">
    <location>
        <begin position="142"/>
        <end position="165"/>
    </location>
</feature>
<keyword evidence="3" id="KW-0813">Transport</keyword>
<comment type="subcellular location">
    <subcellularLocation>
        <location evidence="1">Endomembrane system</location>
        <topology evidence="1">Multi-pass membrane protein</topology>
    </subcellularLocation>
</comment>
<feature type="transmembrane region" description="Helical" evidence="11">
    <location>
        <begin position="80"/>
        <end position="99"/>
    </location>
</feature>
<dbReference type="OrthoDB" id="9781411at2"/>
<evidence type="ECO:0000256" key="3">
    <source>
        <dbReference type="ARBA" id="ARBA00022448"/>
    </source>
</evidence>
<keyword evidence="8 11" id="KW-1133">Transmembrane helix</keyword>
<evidence type="ECO:0000256" key="6">
    <source>
        <dbReference type="ARBA" id="ARBA00022692"/>
    </source>
</evidence>
<dbReference type="Pfam" id="PF02254">
    <property type="entry name" value="TrkA_N"/>
    <property type="match status" value="1"/>
</dbReference>
<reference evidence="13 14" key="1">
    <citation type="submission" date="2017-11" db="EMBL/GenBank/DDBJ databases">
        <title>Draft genome sequence of magnetotactic bacterium Magnetospirillum kuznetsovii LBB-42.</title>
        <authorList>
            <person name="Grouzdev D.S."/>
            <person name="Rysina M.S."/>
            <person name="Baslerov R.V."/>
            <person name="Koziaeva V."/>
        </authorList>
    </citation>
    <scope>NUCLEOTIDE SEQUENCE [LARGE SCALE GENOMIC DNA]</scope>
    <source>
        <strain evidence="13 14">LBB-42</strain>
    </source>
</reference>